<comment type="caution">
    <text evidence="1">The sequence shown here is derived from an EMBL/GenBank/DDBJ whole genome shotgun (WGS) entry which is preliminary data.</text>
</comment>
<dbReference type="Proteomes" id="UP000228711">
    <property type="component" value="Unassembled WGS sequence"/>
</dbReference>
<sequence length="216" mass="24969">MKITQSHKRFRKYLEDCGYRFDDNESQFHEDKKLDLVVFSKDDLSVLVEIKGLQEGGFWKELREKGLRVAWRSSTKAYRQVRHQLSEAFDQIECYRCYPNPRVVVIVREEGFHHLDNLSRQEILLGDLQWVFTINNKTGDCVEKEQLAGDHGAIAINGVFDHPYISAVCFLIGDGTTDTLFVYHNPVADISLPVPVFPRQAVHYIFTGRAYKEVTA</sequence>
<organism evidence="1 2">
    <name type="scientific">Candidatus Kerfeldbacteria bacterium CG08_land_8_20_14_0_20_42_7</name>
    <dbReference type="NCBI Taxonomy" id="2014245"/>
    <lineage>
        <taxon>Bacteria</taxon>
        <taxon>Candidatus Kerfeldiibacteriota</taxon>
    </lineage>
</organism>
<accession>A0A2H0YU78</accession>
<reference evidence="2" key="1">
    <citation type="submission" date="2017-09" db="EMBL/GenBank/DDBJ databases">
        <title>Depth-based differentiation of microbial function through sediment-hosted aquifers and enrichment of novel symbionts in the deep terrestrial subsurface.</title>
        <authorList>
            <person name="Probst A.J."/>
            <person name="Ladd B."/>
            <person name="Jarett J.K."/>
            <person name="Geller-Mcgrath D.E."/>
            <person name="Sieber C.M.K."/>
            <person name="Emerson J.B."/>
            <person name="Anantharaman K."/>
            <person name="Thomas B.C."/>
            <person name="Malmstrom R."/>
            <person name="Stieglmeier M."/>
            <person name="Klingl A."/>
            <person name="Woyke T."/>
            <person name="Ryan C.M."/>
            <person name="Banfield J.F."/>
        </authorList>
    </citation>
    <scope>NUCLEOTIDE SEQUENCE [LARGE SCALE GENOMIC DNA]</scope>
</reference>
<evidence type="ECO:0000313" key="2">
    <source>
        <dbReference type="Proteomes" id="UP000228711"/>
    </source>
</evidence>
<dbReference type="AlphaFoldDB" id="A0A2H0YU78"/>
<name>A0A2H0YU78_9BACT</name>
<dbReference type="EMBL" id="PEXV01000033">
    <property type="protein sequence ID" value="PIS41849.1"/>
    <property type="molecule type" value="Genomic_DNA"/>
</dbReference>
<protein>
    <submittedName>
        <fullName evidence="1">Uncharacterized protein</fullName>
    </submittedName>
</protein>
<evidence type="ECO:0000313" key="1">
    <source>
        <dbReference type="EMBL" id="PIS41849.1"/>
    </source>
</evidence>
<gene>
    <name evidence="1" type="ORF">COT25_00885</name>
</gene>
<proteinExistence type="predicted"/>